<comment type="caution">
    <text evidence="2">The sequence shown here is derived from an EMBL/GenBank/DDBJ whole genome shotgun (WGS) entry which is preliminary data.</text>
</comment>
<protein>
    <recommendedName>
        <fullName evidence="1">Sporulation stage II protein D amidase enhancer LytB N-terminal domain-containing protein</fullName>
    </recommendedName>
</protein>
<name>A0ABP8J711_9ACTN</name>
<dbReference type="Pfam" id="PF08486">
    <property type="entry name" value="SpoIID"/>
    <property type="match status" value="1"/>
</dbReference>
<evidence type="ECO:0000259" key="1">
    <source>
        <dbReference type="Pfam" id="PF08486"/>
    </source>
</evidence>
<proteinExistence type="predicted"/>
<dbReference type="NCBIfam" id="TIGR02669">
    <property type="entry name" value="SpoIID_LytB"/>
    <property type="match status" value="1"/>
</dbReference>
<organism evidence="2 3">
    <name type="scientific">Tsukamurella soli</name>
    <dbReference type="NCBI Taxonomy" id="644556"/>
    <lineage>
        <taxon>Bacteria</taxon>
        <taxon>Bacillati</taxon>
        <taxon>Actinomycetota</taxon>
        <taxon>Actinomycetes</taxon>
        <taxon>Mycobacteriales</taxon>
        <taxon>Tsukamurellaceae</taxon>
        <taxon>Tsukamurella</taxon>
    </lineage>
</organism>
<keyword evidence="3" id="KW-1185">Reference proteome</keyword>
<reference evidence="3" key="1">
    <citation type="journal article" date="2019" name="Int. J. Syst. Evol. Microbiol.">
        <title>The Global Catalogue of Microorganisms (GCM) 10K type strain sequencing project: providing services to taxonomists for standard genome sequencing and annotation.</title>
        <authorList>
            <consortium name="The Broad Institute Genomics Platform"/>
            <consortium name="The Broad Institute Genome Sequencing Center for Infectious Disease"/>
            <person name="Wu L."/>
            <person name="Ma J."/>
        </authorList>
    </citation>
    <scope>NUCLEOTIDE SEQUENCE [LARGE SCALE GENOMIC DNA]</scope>
    <source>
        <strain evidence="3">JCM 17688</strain>
    </source>
</reference>
<evidence type="ECO:0000313" key="3">
    <source>
        <dbReference type="Proteomes" id="UP001500635"/>
    </source>
</evidence>
<dbReference type="RefSeq" id="WP_344991448.1">
    <property type="nucleotide sequence ID" value="NZ_BAABFR010000009.1"/>
</dbReference>
<gene>
    <name evidence="2" type="ORF">GCM10023147_08910</name>
</gene>
<sequence length="409" mass="42585">MPVWIDGGPRRSLRRRVVRAAAVTAVAGLAIGGALGGAPSDPTAVADAHATVTFVGSGNGHGRGMGQWGAFGYATRGWSAERILDHYYGDTTMGRVRLDTPVTVRLSKLHGVYVYAAAGAKVAGQRVGPGTAVLLDGTRAVVTRGCGGPVVRTIADPDQTVHPVDAGRSRPADEILHFCGRGLAYRGSLALQGGHVYNIVDIEDYVRGVVPAESPATWADQGGYQALRAQAVAARSYALATAPARGTRFDDTQASQVYDGYSHEDPRTDRAVADTAGLVRKRDGRVIATEFSASTGGYTAGGVFPAVPDAGDVVSPYRDWTATVPAAEIGTDFGIGSLRSIAVTRVQATGVPRAEEVLLVGTRGTKTVTGDDLRSKLKLKSDMFVIEHAPGAGRPVPVQPAPVTAPLEP</sequence>
<dbReference type="Proteomes" id="UP001500635">
    <property type="component" value="Unassembled WGS sequence"/>
</dbReference>
<dbReference type="InterPro" id="IPR013486">
    <property type="entry name" value="SpoIID/LytB"/>
</dbReference>
<evidence type="ECO:0000313" key="2">
    <source>
        <dbReference type="EMBL" id="GAA4386122.1"/>
    </source>
</evidence>
<dbReference type="EMBL" id="BAABFR010000009">
    <property type="protein sequence ID" value="GAA4386122.1"/>
    <property type="molecule type" value="Genomic_DNA"/>
</dbReference>
<accession>A0ABP8J711</accession>
<feature type="domain" description="Sporulation stage II protein D amidase enhancer LytB N-terminal" evidence="1">
    <location>
        <begin position="195"/>
        <end position="279"/>
    </location>
</feature>
<dbReference type="InterPro" id="IPR013693">
    <property type="entry name" value="SpoIID/LytB_N"/>
</dbReference>